<dbReference type="PANTHER" id="PTHR11008">
    <property type="entry name" value="PROTEIN TAKEOUT-LIKE PROTEIN"/>
    <property type="match status" value="1"/>
</dbReference>
<dbReference type="Gene3D" id="3.15.10.30">
    <property type="entry name" value="Haemolymph juvenile hormone binding protein"/>
    <property type="match status" value="1"/>
</dbReference>
<dbReference type="EnsemblMetazoa" id="XM_050643179.1">
    <property type="protein sequence ID" value="XP_050499136.1"/>
    <property type="gene ID" value="LOC126879864"/>
</dbReference>
<evidence type="ECO:0000313" key="5">
    <source>
        <dbReference type="EnsemblMetazoa" id="XP_050499136.1"/>
    </source>
</evidence>
<evidence type="ECO:0000256" key="2">
    <source>
        <dbReference type="ARBA" id="ARBA00023108"/>
    </source>
</evidence>
<evidence type="ECO:0000313" key="7">
    <source>
        <dbReference type="RefSeq" id="XP_028132412.1"/>
    </source>
</evidence>
<evidence type="ECO:0000256" key="3">
    <source>
        <dbReference type="ARBA" id="ARBA00060902"/>
    </source>
</evidence>
<organism evidence="7">
    <name type="scientific">Diabrotica virgifera virgifera</name>
    <name type="common">western corn rootworm</name>
    <dbReference type="NCBI Taxonomy" id="50390"/>
    <lineage>
        <taxon>Eukaryota</taxon>
        <taxon>Metazoa</taxon>
        <taxon>Ecdysozoa</taxon>
        <taxon>Arthropoda</taxon>
        <taxon>Hexapoda</taxon>
        <taxon>Insecta</taxon>
        <taxon>Pterygota</taxon>
        <taxon>Neoptera</taxon>
        <taxon>Endopterygota</taxon>
        <taxon>Coleoptera</taxon>
        <taxon>Polyphaga</taxon>
        <taxon>Cucujiformia</taxon>
        <taxon>Chrysomeloidea</taxon>
        <taxon>Chrysomelidae</taxon>
        <taxon>Galerucinae</taxon>
        <taxon>Diabroticina</taxon>
        <taxon>Diabroticites</taxon>
        <taxon>Diabrotica</taxon>
    </lineage>
</organism>
<dbReference type="PANTHER" id="PTHR11008:SF41">
    <property type="entry name" value="RE70318P"/>
    <property type="match status" value="1"/>
</dbReference>
<proteinExistence type="inferred from homology"/>
<gene>
    <name evidence="7" type="primary">LOC114327896</name>
</gene>
<dbReference type="GO" id="GO:0005615">
    <property type="term" value="C:extracellular space"/>
    <property type="evidence" value="ECO:0007669"/>
    <property type="project" value="TreeGrafter"/>
</dbReference>
<feature type="chain" id="PRO_5027708941" evidence="4">
    <location>
        <begin position="18"/>
        <end position="246"/>
    </location>
</feature>
<keyword evidence="2" id="KW-0090">Biological rhythms</keyword>
<dbReference type="OrthoDB" id="7419171at2759"/>
<sequence length="246" mass="27610">MKLFIPILLSLVVYVGSERKLPPVVTQCYRNDPKVNECLLDNILSLRPKLGHGVPELFIPALSPLKVDRAELHPDKSLNVDLYNINLYGLDSFNLKSIDLDVKTLKAGLDISWDSVGLVTDYKMVGKLLILAIDTVGHGFGNLTKIKADAGLVLDKEIKRGKEHLKINKMDINLKIGSYNMSFDKFFGDNAELNAKGNELLNDNTSLFLEEFIPVIETVVKDIVRSLFTTLFKKFSYDTLLPNKTE</sequence>
<keyword evidence="6" id="KW-1185">Reference proteome</keyword>
<keyword evidence="1 4" id="KW-0732">Signal</keyword>
<dbReference type="SMART" id="SM00700">
    <property type="entry name" value="JHBP"/>
    <property type="match status" value="1"/>
</dbReference>
<dbReference type="InterPro" id="IPR038606">
    <property type="entry name" value="To_sf"/>
</dbReference>
<dbReference type="InterPro" id="IPR010562">
    <property type="entry name" value="Haemolymph_juvenile_hormone-bd"/>
</dbReference>
<reference evidence="5" key="2">
    <citation type="submission" date="2025-05" db="UniProtKB">
        <authorList>
            <consortium name="EnsemblMetazoa"/>
        </authorList>
    </citation>
    <scope>IDENTIFICATION</scope>
</reference>
<name>A0A6P7FC66_DIAVI</name>
<dbReference type="GO" id="GO:0007623">
    <property type="term" value="P:circadian rhythm"/>
    <property type="evidence" value="ECO:0007669"/>
    <property type="project" value="UniProtKB-ARBA"/>
</dbReference>
<comment type="similarity">
    <text evidence="3">Belongs to the TO family.</text>
</comment>
<feature type="signal peptide" evidence="4">
    <location>
        <begin position="1"/>
        <end position="17"/>
    </location>
</feature>
<accession>A0A6P7FC66</accession>
<evidence type="ECO:0000256" key="4">
    <source>
        <dbReference type="SAM" id="SignalP"/>
    </source>
</evidence>
<evidence type="ECO:0000313" key="6">
    <source>
        <dbReference type="Proteomes" id="UP001652700"/>
    </source>
</evidence>
<dbReference type="Pfam" id="PF06585">
    <property type="entry name" value="JHBP"/>
    <property type="match status" value="1"/>
</dbReference>
<dbReference type="AlphaFoldDB" id="A0A6P7FC66"/>
<reference evidence="7" key="1">
    <citation type="submission" date="2025-04" db="UniProtKB">
        <authorList>
            <consortium name="RefSeq"/>
        </authorList>
    </citation>
    <scope>IDENTIFICATION</scope>
    <source>
        <tissue evidence="7">Whole insect</tissue>
    </source>
</reference>
<dbReference type="RefSeq" id="XP_028132412.1">
    <property type="nucleotide sequence ID" value="XM_028276611.1"/>
</dbReference>
<dbReference type="FunFam" id="3.15.10.30:FF:000001">
    <property type="entry name" value="Takeout-like protein 1"/>
    <property type="match status" value="1"/>
</dbReference>
<dbReference type="InParanoid" id="A0A6P7FC66"/>
<dbReference type="Proteomes" id="UP001652700">
    <property type="component" value="Unplaced"/>
</dbReference>
<protein>
    <submittedName>
        <fullName evidence="7">Uncharacterized protein LOC114327896</fullName>
    </submittedName>
</protein>
<evidence type="ECO:0000256" key="1">
    <source>
        <dbReference type="ARBA" id="ARBA00022729"/>
    </source>
</evidence>